<dbReference type="EMBL" id="JABANE010000169">
    <property type="protein sequence ID" value="NME72513.1"/>
    <property type="molecule type" value="Genomic_DNA"/>
</dbReference>
<evidence type="ECO:0000313" key="2">
    <source>
        <dbReference type="EMBL" id="NME72513.1"/>
    </source>
</evidence>
<reference evidence="2 3" key="1">
    <citation type="submission" date="2020-04" db="EMBL/GenBank/DDBJ databases">
        <title>Flammeovirga sp. SR4, a novel species isolated from seawater.</title>
        <authorList>
            <person name="Wang X."/>
        </authorList>
    </citation>
    <scope>NUCLEOTIDE SEQUENCE [LARGE SCALE GENOMIC DNA]</scope>
    <source>
        <strain evidence="2 3">ATCC 23126</strain>
    </source>
</reference>
<evidence type="ECO:0000313" key="3">
    <source>
        <dbReference type="Proteomes" id="UP000576082"/>
    </source>
</evidence>
<organism evidence="2 3">
    <name type="scientific">Flammeovirga aprica JL-4</name>
    <dbReference type="NCBI Taxonomy" id="694437"/>
    <lineage>
        <taxon>Bacteria</taxon>
        <taxon>Pseudomonadati</taxon>
        <taxon>Bacteroidota</taxon>
        <taxon>Cytophagia</taxon>
        <taxon>Cytophagales</taxon>
        <taxon>Flammeovirgaceae</taxon>
        <taxon>Flammeovirga</taxon>
    </lineage>
</organism>
<protein>
    <submittedName>
        <fullName evidence="2">Uncharacterized protein</fullName>
    </submittedName>
</protein>
<evidence type="ECO:0000256" key="1">
    <source>
        <dbReference type="SAM" id="Phobius"/>
    </source>
</evidence>
<accession>A0A7X9S165</accession>
<dbReference type="AlphaFoldDB" id="A0A7X9S165"/>
<feature type="transmembrane region" description="Helical" evidence="1">
    <location>
        <begin position="20"/>
        <end position="45"/>
    </location>
</feature>
<keyword evidence="1" id="KW-1133">Transmembrane helix</keyword>
<dbReference type="Proteomes" id="UP000576082">
    <property type="component" value="Unassembled WGS sequence"/>
</dbReference>
<gene>
    <name evidence="2" type="ORF">HHU12_31415</name>
</gene>
<sequence length="47" mass="5197">MLYKRHGTPTLKEQKYTFGFLLMANSLAISMIVGLATPTAVILWVNG</sequence>
<dbReference type="RefSeq" id="WP_169660701.1">
    <property type="nucleotide sequence ID" value="NZ_JABANE010000169.1"/>
</dbReference>
<name>A0A7X9S165_9BACT</name>
<keyword evidence="1" id="KW-0472">Membrane</keyword>
<keyword evidence="1" id="KW-0812">Transmembrane</keyword>
<proteinExistence type="predicted"/>
<comment type="caution">
    <text evidence="2">The sequence shown here is derived from an EMBL/GenBank/DDBJ whole genome shotgun (WGS) entry which is preliminary data.</text>
</comment>
<keyword evidence="3" id="KW-1185">Reference proteome</keyword>